<accession>A0A370G4T0</accession>
<gene>
    <name evidence="5" type="ORF">C8D86_1376</name>
</gene>
<dbReference type="GO" id="GO:0006099">
    <property type="term" value="P:tricarboxylic acid cycle"/>
    <property type="evidence" value="ECO:0007669"/>
    <property type="project" value="TreeGrafter"/>
</dbReference>
<comment type="similarity">
    <text evidence="1">Belongs to the isocitrate and isopropylmalate dehydrogenases family.</text>
</comment>
<dbReference type="InterPro" id="IPR001453">
    <property type="entry name" value="MoaB/Mog_dom"/>
</dbReference>
<dbReference type="Proteomes" id="UP000254720">
    <property type="component" value="Unassembled WGS sequence"/>
</dbReference>
<dbReference type="SUPFAM" id="SSF53218">
    <property type="entry name" value="Molybdenum cofactor biosynthesis proteins"/>
    <property type="match status" value="1"/>
</dbReference>
<evidence type="ECO:0000256" key="2">
    <source>
        <dbReference type="ARBA" id="ARBA00023002"/>
    </source>
</evidence>
<sequence>MKKLRLAILPGDGIGQDVTFAAVPIFEALGLPVETIFGDIGWECWKQEGNPIPARTWEIIKSCDAVLLGATTSMPEKEALKALPEHLRASPPPYVSPIVQLRQQLDLYANVRPCFNIKGEGEDFNFSVIRENTEGLYAGLDFYPLPDALHSVVAANPRWRHLSAEDASCSLRLQSRDGLARLFEFAFSHAQREGFNRVTFADKPNVLRKSSAFAREIFEGIAQKYPHIQADIHNVDAVALWMVKRPQEFGVIVAENMFGDILSDLGAGVMGGLGLASSANIGAKGCYFEPVHGSAPRVKSNRANPGAMFLTIGLLLKHFGYHAEAGRIQQALHEVIKEGKFVTYDMGGDASTQTMANAIIDRCLQPKTKKTISFLATGNELVQGEIQDTNSHFFAKTINEKGGNIDQHIQVSDNKRAISSALTYLLGKSDAVIVSGGLGPTSDDTTRFAIADVIKQELCFDETAWTHVVNRLERFNLAVTESNRQQALFPRHAELYPNENGTAFGCHIEWQSKHIFMLPGPPRECRPMFDKHVVARLEQSGFFKKKKVYRWMTLGLIEGEIAPQIDEIAKSHSVGIAYRWHYPYLEIKLAADENEDVNDLVHAVEALLLPCLVSCDGKKAFEVLEESLQHFPHIISVVDKATLGEFEKAVSLQNINYFKTQPAEDTDGVWFCVKASKPLQNQTEFTGMISLECEGFSGKQCRYAHKLSIPNRGHEVIEYAKSYIAWQLRQFIKSLEG</sequence>
<feature type="domain" description="MoaB/Mog" evidence="3">
    <location>
        <begin position="373"/>
        <end position="540"/>
    </location>
</feature>
<dbReference type="Pfam" id="PF00994">
    <property type="entry name" value="MoCF_biosynth"/>
    <property type="match status" value="1"/>
</dbReference>
<comment type="caution">
    <text evidence="5">The sequence shown here is derived from an EMBL/GenBank/DDBJ whole genome shotgun (WGS) entry which is preliminary data.</text>
</comment>
<evidence type="ECO:0000259" key="3">
    <source>
        <dbReference type="SMART" id="SM00852"/>
    </source>
</evidence>
<protein>
    <submittedName>
        <fullName evidence="5">Molybdenum cofactor synthesis domain-containing protein</fullName>
    </submittedName>
</protein>
<dbReference type="OrthoDB" id="9812532at2"/>
<dbReference type="GO" id="GO:0000287">
    <property type="term" value="F:magnesium ion binding"/>
    <property type="evidence" value="ECO:0007669"/>
    <property type="project" value="InterPro"/>
</dbReference>
<dbReference type="InterPro" id="IPR036425">
    <property type="entry name" value="MoaB/Mog-like_dom_sf"/>
</dbReference>
<evidence type="ECO:0000313" key="6">
    <source>
        <dbReference type="Proteomes" id="UP000254720"/>
    </source>
</evidence>
<dbReference type="InterPro" id="IPR019818">
    <property type="entry name" value="IsoCit/isopropylmalate_DH_CS"/>
</dbReference>
<organism evidence="5 6">
    <name type="scientific">Aquicella lusitana</name>
    <dbReference type="NCBI Taxonomy" id="254246"/>
    <lineage>
        <taxon>Bacteria</taxon>
        <taxon>Pseudomonadati</taxon>
        <taxon>Pseudomonadota</taxon>
        <taxon>Gammaproteobacteria</taxon>
        <taxon>Legionellales</taxon>
        <taxon>Coxiellaceae</taxon>
        <taxon>Aquicella</taxon>
    </lineage>
</organism>
<dbReference type="GO" id="GO:0051287">
    <property type="term" value="F:NAD binding"/>
    <property type="evidence" value="ECO:0007669"/>
    <property type="project" value="InterPro"/>
</dbReference>
<dbReference type="SMART" id="SM00852">
    <property type="entry name" value="MoCF_biosynth"/>
    <property type="match status" value="1"/>
</dbReference>
<evidence type="ECO:0000313" key="5">
    <source>
        <dbReference type="EMBL" id="RDI37584.1"/>
    </source>
</evidence>
<dbReference type="Pfam" id="PF00180">
    <property type="entry name" value="Iso_dh"/>
    <property type="match status" value="1"/>
</dbReference>
<keyword evidence="6" id="KW-1185">Reference proteome</keyword>
<evidence type="ECO:0000256" key="1">
    <source>
        <dbReference type="ARBA" id="ARBA00007769"/>
    </source>
</evidence>
<dbReference type="PANTHER" id="PTHR11835">
    <property type="entry name" value="DECARBOXYLATING DEHYDROGENASES-ISOCITRATE, ISOPROPYLMALATE, TARTRATE"/>
    <property type="match status" value="1"/>
</dbReference>
<dbReference type="PROSITE" id="PS00470">
    <property type="entry name" value="IDH_IMDH"/>
    <property type="match status" value="1"/>
</dbReference>
<dbReference type="CDD" id="cd00885">
    <property type="entry name" value="cinA"/>
    <property type="match status" value="1"/>
</dbReference>
<evidence type="ECO:0000259" key="4">
    <source>
        <dbReference type="SMART" id="SM01329"/>
    </source>
</evidence>
<name>A0A370G4T0_9COXI</name>
<dbReference type="Gene3D" id="3.40.980.10">
    <property type="entry name" value="MoaB/Mog-like domain"/>
    <property type="match status" value="1"/>
</dbReference>
<dbReference type="RefSeq" id="WP_114835413.1">
    <property type="nucleotide sequence ID" value="NZ_LR699114.1"/>
</dbReference>
<dbReference type="GO" id="GO:0006102">
    <property type="term" value="P:isocitrate metabolic process"/>
    <property type="evidence" value="ECO:0007669"/>
    <property type="project" value="TreeGrafter"/>
</dbReference>
<proteinExistence type="inferred from homology"/>
<dbReference type="SUPFAM" id="SSF53659">
    <property type="entry name" value="Isocitrate/Isopropylmalate dehydrogenase-like"/>
    <property type="match status" value="1"/>
</dbReference>
<dbReference type="EMBL" id="QQAX01000037">
    <property type="protein sequence ID" value="RDI37584.1"/>
    <property type="molecule type" value="Genomic_DNA"/>
</dbReference>
<dbReference type="InterPro" id="IPR024084">
    <property type="entry name" value="IsoPropMal-DH-like_dom"/>
</dbReference>
<feature type="domain" description="Isopropylmalate dehydrogenase-like" evidence="4">
    <location>
        <begin position="5"/>
        <end position="359"/>
    </location>
</feature>
<dbReference type="AlphaFoldDB" id="A0A370G4T0"/>
<reference evidence="5 6" key="1">
    <citation type="submission" date="2018-07" db="EMBL/GenBank/DDBJ databases">
        <title>Genomic Encyclopedia of Type Strains, Phase IV (KMG-IV): sequencing the most valuable type-strain genomes for metagenomic binning, comparative biology and taxonomic classification.</title>
        <authorList>
            <person name="Goeker M."/>
        </authorList>
    </citation>
    <scope>NUCLEOTIDE SEQUENCE [LARGE SCALE GENOMIC DNA]</scope>
    <source>
        <strain evidence="5 6">DSM 16500</strain>
    </source>
</reference>
<dbReference type="PANTHER" id="PTHR11835:SF34">
    <property type="entry name" value="ISOCITRATE DEHYDROGENASE [NAD] SUBUNIT ALPHA, MITOCHONDRIAL"/>
    <property type="match status" value="1"/>
</dbReference>
<keyword evidence="2" id="KW-0560">Oxidoreductase</keyword>
<dbReference type="SMART" id="SM01329">
    <property type="entry name" value="Iso_dh"/>
    <property type="match status" value="1"/>
</dbReference>
<dbReference type="Gene3D" id="3.40.718.10">
    <property type="entry name" value="Isopropylmalate Dehydrogenase"/>
    <property type="match status" value="1"/>
</dbReference>
<dbReference type="GO" id="GO:0004449">
    <property type="term" value="F:isocitrate dehydrogenase (NAD+) activity"/>
    <property type="evidence" value="ECO:0007669"/>
    <property type="project" value="TreeGrafter"/>
</dbReference>